<reference evidence="2 3" key="1">
    <citation type="submission" date="2018-12" db="EMBL/GenBank/DDBJ databases">
        <authorList>
            <person name="Feng G."/>
            <person name="Zhu H."/>
        </authorList>
    </citation>
    <scope>NUCLEOTIDE SEQUENCE [LARGE SCALE GENOMIC DNA]</scope>
    <source>
        <strain evidence="2 3">9PBR-2</strain>
    </source>
</reference>
<feature type="domain" description="DUF5977" evidence="1">
    <location>
        <begin position="23"/>
        <end position="66"/>
    </location>
</feature>
<comment type="caution">
    <text evidence="2">The sequence shown here is derived from an EMBL/GenBank/DDBJ whole genome shotgun (WGS) entry which is preliminary data.</text>
</comment>
<feature type="domain" description="DUF5977" evidence="1">
    <location>
        <begin position="86"/>
        <end position="129"/>
    </location>
</feature>
<accession>A0A428IYL3</accession>
<dbReference type="Proteomes" id="UP000280066">
    <property type="component" value="Unassembled WGS sequence"/>
</dbReference>
<evidence type="ECO:0000313" key="2">
    <source>
        <dbReference type="EMBL" id="RSK24192.1"/>
    </source>
</evidence>
<dbReference type="OrthoDB" id="878151at2"/>
<name>A0A428IYL3_9BACT</name>
<dbReference type="AlphaFoldDB" id="A0A428IYL3"/>
<organism evidence="2 3">
    <name type="scientific">Hymenobacter metallilatus</name>
    <dbReference type="NCBI Taxonomy" id="2493666"/>
    <lineage>
        <taxon>Bacteria</taxon>
        <taxon>Pseudomonadati</taxon>
        <taxon>Bacteroidota</taxon>
        <taxon>Cytophagia</taxon>
        <taxon>Cytophagales</taxon>
        <taxon>Hymenobacteraceae</taxon>
        <taxon>Hymenobacter</taxon>
    </lineage>
</organism>
<evidence type="ECO:0000313" key="3">
    <source>
        <dbReference type="Proteomes" id="UP000280066"/>
    </source>
</evidence>
<gene>
    <name evidence="2" type="ORF">EI290_20645</name>
</gene>
<dbReference type="Pfam" id="PF19404">
    <property type="entry name" value="DUF5977"/>
    <property type="match status" value="2"/>
</dbReference>
<evidence type="ECO:0000259" key="1">
    <source>
        <dbReference type="Pfam" id="PF19404"/>
    </source>
</evidence>
<proteinExistence type="predicted"/>
<dbReference type="InterPro" id="IPR046020">
    <property type="entry name" value="DUF5977"/>
</dbReference>
<keyword evidence="3" id="KW-1185">Reference proteome</keyword>
<dbReference type="RefSeq" id="WP_125433548.1">
    <property type="nucleotide sequence ID" value="NZ_RWIS01000018.1"/>
</dbReference>
<protein>
    <recommendedName>
        <fullName evidence="1">DUF5977 domain-containing protein</fullName>
    </recommendedName>
</protein>
<sequence length="223" mass="22831">MSGITNFRPSGGAAYQPLEYTATKSATATCPTGKTGAPVTRTATKTSFLSQEEADGLAYQAALAEATAALVCTVVPAAAPVTYSATKDYTAVCGTDKPGVGASVTRTGTASSTQHQADADTKAWQSAKALAVAALVCTIPWGRTLTGPSDSYDGVELTSSGAQMFRYDPLSSGDSLPCSMDISVGGTPVANVVFLGRYVGKSFSFEHAGQTYTSTFINGTVTF</sequence>
<dbReference type="EMBL" id="RWIS01000018">
    <property type="protein sequence ID" value="RSK24192.1"/>
    <property type="molecule type" value="Genomic_DNA"/>
</dbReference>